<dbReference type="SUPFAM" id="SSF53067">
    <property type="entry name" value="Actin-like ATPase domain"/>
    <property type="match status" value="1"/>
</dbReference>
<reference evidence="1 2" key="1">
    <citation type="submission" date="2019-02" db="EMBL/GenBank/DDBJ databases">
        <title>Deep-cultivation of Planctomycetes and their phenomic and genomic characterization uncovers novel biology.</title>
        <authorList>
            <person name="Wiegand S."/>
            <person name="Jogler M."/>
            <person name="Boedeker C."/>
            <person name="Pinto D."/>
            <person name="Vollmers J."/>
            <person name="Rivas-Marin E."/>
            <person name="Kohn T."/>
            <person name="Peeters S.H."/>
            <person name="Heuer A."/>
            <person name="Rast P."/>
            <person name="Oberbeckmann S."/>
            <person name="Bunk B."/>
            <person name="Jeske O."/>
            <person name="Meyerdierks A."/>
            <person name="Storesund J.E."/>
            <person name="Kallscheuer N."/>
            <person name="Luecker S."/>
            <person name="Lage O.M."/>
            <person name="Pohl T."/>
            <person name="Merkel B.J."/>
            <person name="Hornburger P."/>
            <person name="Mueller R.-W."/>
            <person name="Bruemmer F."/>
            <person name="Labrenz M."/>
            <person name="Spormann A.M."/>
            <person name="Op Den Camp H."/>
            <person name="Overmann J."/>
            <person name="Amann R."/>
            <person name="Jetten M.S.M."/>
            <person name="Mascher T."/>
            <person name="Medema M.H."/>
            <person name="Devos D.P."/>
            <person name="Kaster A.-K."/>
            <person name="Ovreas L."/>
            <person name="Rohde M."/>
            <person name="Galperin M.Y."/>
            <person name="Jogler C."/>
        </authorList>
    </citation>
    <scope>NUCLEOTIDE SEQUENCE [LARGE SCALE GENOMIC DNA]</scope>
    <source>
        <strain evidence="1 2">CA13</strain>
    </source>
</reference>
<dbReference type="InterPro" id="IPR043129">
    <property type="entry name" value="ATPase_NBD"/>
</dbReference>
<dbReference type="PANTHER" id="PTHR18964">
    <property type="entry name" value="ROK (REPRESSOR, ORF, KINASE) FAMILY"/>
    <property type="match status" value="1"/>
</dbReference>
<dbReference type="InterPro" id="IPR036388">
    <property type="entry name" value="WH-like_DNA-bd_sf"/>
</dbReference>
<dbReference type="Gene3D" id="3.30.420.40">
    <property type="match status" value="2"/>
</dbReference>
<dbReference type="InterPro" id="IPR000600">
    <property type="entry name" value="ROK"/>
</dbReference>
<dbReference type="PANTHER" id="PTHR18964:SF173">
    <property type="entry name" value="GLUCOKINASE"/>
    <property type="match status" value="1"/>
</dbReference>
<dbReference type="Proteomes" id="UP000315010">
    <property type="component" value="Unassembled WGS sequence"/>
</dbReference>
<accession>A0A5C5YVH2</accession>
<organism evidence="1 2">
    <name type="scientific">Novipirellula herctigrandis</name>
    <dbReference type="NCBI Taxonomy" id="2527986"/>
    <lineage>
        <taxon>Bacteria</taxon>
        <taxon>Pseudomonadati</taxon>
        <taxon>Planctomycetota</taxon>
        <taxon>Planctomycetia</taxon>
        <taxon>Pirellulales</taxon>
        <taxon>Pirellulaceae</taxon>
        <taxon>Novipirellula</taxon>
    </lineage>
</organism>
<comment type="caution">
    <text evidence="1">The sequence shown here is derived from an EMBL/GenBank/DDBJ whole genome shotgun (WGS) entry which is preliminary data.</text>
</comment>
<sequence length="371" mass="40483">MVLDSVRRCGPSTRAEITGRLGVTFPTTAKAIASLLEAKLLEEYDDEQNLRGRPAKRVRLARTKSQVIGIELDHPDCKIVAAGFDGHTRPETLVSFRTPNDYESLLSEIGKHVNHLITQTESITLGIGLTIPGLVDYRKEQVCLSANLPILNNRPIGKDISTIVNVHCQMVHDTHALCMAESMYGKDMSAKPSFVMLAHRAGIGLGVMIDGAFLSGCDGFAGEIGHTPMIENGRPCSCGRSGCLETVASELALLEQASTHFGRDVDIEEYISLALSEDPFVMEALSEASQYLAMVIANVVNLLNPHRLYVNGRLFEELPWLLDHMSEQASQLALPLSFERCQFERAASSLIDGSIASVINHITDSLTPQVT</sequence>
<dbReference type="InterPro" id="IPR036390">
    <property type="entry name" value="WH_DNA-bd_sf"/>
</dbReference>
<dbReference type="AlphaFoldDB" id="A0A5C5YVH2"/>
<gene>
    <name evidence="1" type="primary">nagC</name>
    <name evidence="1" type="ORF">CA13_04150</name>
</gene>
<proteinExistence type="predicted"/>
<name>A0A5C5YVH2_9BACT</name>
<protein>
    <submittedName>
        <fullName evidence="1">N-acetylglucosamine repressor</fullName>
    </submittedName>
</protein>
<dbReference type="SUPFAM" id="SSF46785">
    <property type="entry name" value="Winged helix' DNA-binding domain"/>
    <property type="match status" value="1"/>
</dbReference>
<evidence type="ECO:0000313" key="2">
    <source>
        <dbReference type="Proteomes" id="UP000315010"/>
    </source>
</evidence>
<keyword evidence="2" id="KW-1185">Reference proteome</keyword>
<dbReference type="EMBL" id="SJPJ01000001">
    <property type="protein sequence ID" value="TWT79018.1"/>
    <property type="molecule type" value="Genomic_DNA"/>
</dbReference>
<dbReference type="Gene3D" id="1.10.10.10">
    <property type="entry name" value="Winged helix-like DNA-binding domain superfamily/Winged helix DNA-binding domain"/>
    <property type="match status" value="1"/>
</dbReference>
<evidence type="ECO:0000313" key="1">
    <source>
        <dbReference type="EMBL" id="TWT79018.1"/>
    </source>
</evidence>
<dbReference type="Pfam" id="PF00480">
    <property type="entry name" value="ROK"/>
    <property type="match status" value="1"/>
</dbReference>